<sequence>MSVGAALGSEGKGYNDYNLRFTNELNTSSINFLDVTLCIEDNSVVTTIYRKPCSINTILNAHSCHPKHITDNIPYSQFLSIRRICKKDNDLFNKSNDLYIKLLQRGYEKSLLDRALKRAARANRNNRFQEHHNTWLQSRGCFKCGASRCITCKYLEKTLEFTSSSTKNKKCTIRHYMNCDTKNLVYVLTCKKCQKQYVGQTGRKLNDRIREHVSSITKENCVTPVAKHFAECNNRDVSYLSVIAIDKITLNIRGGNVTSDLLRKEAKWIFHLGTKQPLGLNYDFDISCFI</sequence>
<gene>
    <name evidence="2" type="ORF">XELAEV_18014832mg</name>
</gene>
<name>A0A974DHG3_XENLA</name>
<dbReference type="InterPro" id="IPR058912">
    <property type="entry name" value="HTH_animal"/>
</dbReference>
<reference evidence="3" key="1">
    <citation type="journal article" date="2016" name="Nature">
        <title>Genome evolution in the allotetraploid frog Xenopus laevis.</title>
        <authorList>
            <person name="Session A.M."/>
            <person name="Uno Y."/>
            <person name="Kwon T."/>
            <person name="Chapman J.A."/>
            <person name="Toyoda A."/>
            <person name="Takahashi S."/>
            <person name="Fukui A."/>
            <person name="Hikosaka A."/>
            <person name="Suzuki A."/>
            <person name="Kondo M."/>
            <person name="van Heeringen S.J."/>
            <person name="Quigley I."/>
            <person name="Heinz S."/>
            <person name="Ogino H."/>
            <person name="Ochi H."/>
            <person name="Hellsten U."/>
            <person name="Lyons J.B."/>
            <person name="Simakov O."/>
            <person name="Putnam N."/>
            <person name="Stites J."/>
            <person name="Kuroki Y."/>
            <person name="Tanaka T."/>
            <person name="Michiue T."/>
            <person name="Watanabe M."/>
            <person name="Bogdanovic O."/>
            <person name="Lister R."/>
            <person name="Georgiou G."/>
            <person name="Paranjpe S.S."/>
            <person name="van Kruijsbergen I."/>
            <person name="Shu S."/>
            <person name="Carlson J."/>
            <person name="Kinoshita T."/>
            <person name="Ohta Y."/>
            <person name="Mawaribuchi S."/>
            <person name="Jenkins J."/>
            <person name="Grimwood J."/>
            <person name="Schmutz J."/>
            <person name="Mitros T."/>
            <person name="Mozaffari S.V."/>
            <person name="Suzuki Y."/>
            <person name="Haramoto Y."/>
            <person name="Yamamoto T.S."/>
            <person name="Takagi C."/>
            <person name="Heald R."/>
            <person name="Miller K."/>
            <person name="Haudenschild C."/>
            <person name="Kitzman J."/>
            <person name="Nakayama T."/>
            <person name="Izutsu Y."/>
            <person name="Robert J."/>
            <person name="Fortriede J."/>
            <person name="Burns K."/>
            <person name="Lotay V."/>
            <person name="Karimi K."/>
            <person name="Yasuoka Y."/>
            <person name="Dichmann D.S."/>
            <person name="Flajnik M.F."/>
            <person name="Houston D.W."/>
            <person name="Shendure J."/>
            <person name="DuPasquier L."/>
            <person name="Vize P.D."/>
            <person name="Zorn A.M."/>
            <person name="Ito M."/>
            <person name="Marcotte E.M."/>
            <person name="Wallingford J.B."/>
            <person name="Ito Y."/>
            <person name="Asashima M."/>
            <person name="Ueno N."/>
            <person name="Matsuda Y."/>
            <person name="Veenstra G.J."/>
            <person name="Fujiyama A."/>
            <person name="Harland R.M."/>
            <person name="Taira M."/>
            <person name="Rokhsar D.S."/>
        </authorList>
    </citation>
    <scope>NUCLEOTIDE SEQUENCE [LARGE SCALE GENOMIC DNA]</scope>
    <source>
        <strain evidence="3">J</strain>
    </source>
</reference>
<organism evidence="2 3">
    <name type="scientific">Xenopus laevis</name>
    <name type="common">African clawed frog</name>
    <dbReference type="NCBI Taxonomy" id="8355"/>
    <lineage>
        <taxon>Eukaryota</taxon>
        <taxon>Metazoa</taxon>
        <taxon>Chordata</taxon>
        <taxon>Craniata</taxon>
        <taxon>Vertebrata</taxon>
        <taxon>Euteleostomi</taxon>
        <taxon>Amphibia</taxon>
        <taxon>Batrachia</taxon>
        <taxon>Anura</taxon>
        <taxon>Pipoidea</taxon>
        <taxon>Pipidae</taxon>
        <taxon>Xenopodinae</taxon>
        <taxon>Xenopus</taxon>
        <taxon>Xenopus</taxon>
    </lineage>
</organism>
<evidence type="ECO:0000313" key="3">
    <source>
        <dbReference type="Proteomes" id="UP000694892"/>
    </source>
</evidence>
<dbReference type="EMBL" id="CM004469">
    <property type="protein sequence ID" value="OCT91777.1"/>
    <property type="molecule type" value="Genomic_DNA"/>
</dbReference>
<dbReference type="Pfam" id="PF01541">
    <property type="entry name" value="GIY-YIG"/>
    <property type="match status" value="1"/>
</dbReference>
<evidence type="ECO:0000259" key="1">
    <source>
        <dbReference type="PROSITE" id="PS50164"/>
    </source>
</evidence>
<dbReference type="Gene3D" id="3.40.1440.10">
    <property type="entry name" value="GIY-YIG endonuclease"/>
    <property type="match status" value="1"/>
</dbReference>
<dbReference type="PANTHER" id="PTHR21301:SF13">
    <property type="match status" value="1"/>
</dbReference>
<dbReference type="AlphaFoldDB" id="A0A974DHG3"/>
<accession>A0A974DHG3</accession>
<proteinExistence type="predicted"/>
<feature type="domain" description="GIY-YIG" evidence="1">
    <location>
        <begin position="181"/>
        <end position="281"/>
    </location>
</feature>
<dbReference type="PANTHER" id="PTHR21301">
    <property type="entry name" value="REVERSE TRANSCRIPTASE"/>
    <property type="match status" value="1"/>
</dbReference>
<dbReference type="Pfam" id="PF26215">
    <property type="entry name" value="HTH_animal"/>
    <property type="match status" value="1"/>
</dbReference>
<protein>
    <recommendedName>
        <fullName evidence="1">GIY-YIG domain-containing protein</fullName>
    </recommendedName>
</protein>
<dbReference type="PROSITE" id="PS50164">
    <property type="entry name" value="GIY_YIG"/>
    <property type="match status" value="1"/>
</dbReference>
<dbReference type="CDD" id="cd10442">
    <property type="entry name" value="GIY-YIG_PLEs"/>
    <property type="match status" value="1"/>
</dbReference>
<dbReference type="Proteomes" id="UP000694892">
    <property type="component" value="Chromosome 2S"/>
</dbReference>
<evidence type="ECO:0000313" key="2">
    <source>
        <dbReference type="EMBL" id="OCT91777.1"/>
    </source>
</evidence>
<dbReference type="InterPro" id="IPR000305">
    <property type="entry name" value="GIY-YIG_endonuc"/>
</dbReference>
<dbReference type="InterPro" id="IPR035901">
    <property type="entry name" value="GIY-YIG_endonuc_sf"/>
</dbReference>